<feature type="transmembrane region" description="Helical" evidence="1">
    <location>
        <begin position="157"/>
        <end position="177"/>
    </location>
</feature>
<dbReference type="InterPro" id="IPR002656">
    <property type="entry name" value="Acyl_transf_3_dom"/>
</dbReference>
<keyword evidence="4" id="KW-0012">Acyltransferase</keyword>
<feature type="domain" description="SGNH" evidence="3">
    <location>
        <begin position="461"/>
        <end position="689"/>
    </location>
</feature>
<dbReference type="AlphaFoldDB" id="A0A1H1M6L9"/>
<dbReference type="STRING" id="684552.SAMN04489719_0883"/>
<feature type="transmembrane region" description="Helical" evidence="1">
    <location>
        <begin position="89"/>
        <end position="108"/>
    </location>
</feature>
<feature type="transmembrane region" description="Helical" evidence="1">
    <location>
        <begin position="274"/>
        <end position="292"/>
    </location>
</feature>
<evidence type="ECO:0000313" key="4">
    <source>
        <dbReference type="EMBL" id="SDR82396.1"/>
    </source>
</evidence>
<name>A0A1H1M6L9_9MICO</name>
<dbReference type="Proteomes" id="UP000199649">
    <property type="component" value="Chromosome I"/>
</dbReference>
<sequence length="699" mass="75001">MTSDTRVAPSAARAASVPARRRRADIQGLRAIASLLVASYHVWFGTVSGGVDVFFAIGGFLLVHSLAGELERSGRVDVWGGIRRQARRLFPMAAIVLVVVGGLLLALGTPLSAQRTIVDVFASATYWENWRLAADATDYVAAGHDKSAFQHFWAMSAQGQVTLTLIVVFALLGVAAATIRRWSVVRIAAVTLAAATVASFAYAQWRVVVDPAHAYFDTWARLWELSLGGVVALTLARLPLGRVVRAVMGVVGVAMVLTAGLLPTEWPQPGLVTLYPVAGALLILVAGSGEPLPGPAGSLLRWRPLVWIGGISYGVYLWHWPLLKVYQLLFPQRGEVINAVEGALIIGGAMLLSWLSFRLIAAVAAARDGFARVGRLALEVSLPVVAVVALVGTLVAPAMRERALAEATAGAVIAPSEQQLSRWLDHAASEHQAMGEGMALNVDGRQSEWVDDGCATVDRSEVAQCTYPAVSPSSLDVWIVGDSHAVTWAPAVRTALGDVANVTLLGRENCQFTDAPIVDRHVEAEHRDPCRAHIPWVLELAEQERPELVLISYGGWWVGPEFGDEPDVGTQLAAGGEEHVRALQRSGAQVAWLDAPPWWYGTGDSACFEESRDHLSGELCAMPLSQERVDRHDQLGAAYAAMGAHSIDTLRWFCDVEARSCPLIVEGVPVFADQRHMGSAYSLLLSSLVAGELRPLVGV</sequence>
<evidence type="ECO:0000256" key="1">
    <source>
        <dbReference type="SAM" id="Phobius"/>
    </source>
</evidence>
<reference evidence="5" key="1">
    <citation type="submission" date="2016-10" db="EMBL/GenBank/DDBJ databases">
        <authorList>
            <person name="Varghese N."/>
            <person name="Submissions S."/>
        </authorList>
    </citation>
    <scope>NUCLEOTIDE SEQUENCE [LARGE SCALE GENOMIC DNA]</scope>
    <source>
        <strain evidence="5">DSM 22965</strain>
    </source>
</reference>
<proteinExistence type="predicted"/>
<dbReference type="GO" id="GO:0016747">
    <property type="term" value="F:acyltransferase activity, transferring groups other than amino-acyl groups"/>
    <property type="evidence" value="ECO:0007669"/>
    <property type="project" value="InterPro"/>
</dbReference>
<accession>A0A1H1M6L9</accession>
<feature type="transmembrane region" description="Helical" evidence="1">
    <location>
        <begin position="243"/>
        <end position="262"/>
    </location>
</feature>
<dbReference type="GO" id="GO:0016020">
    <property type="term" value="C:membrane"/>
    <property type="evidence" value="ECO:0007669"/>
    <property type="project" value="TreeGrafter"/>
</dbReference>
<feature type="transmembrane region" description="Helical" evidence="1">
    <location>
        <begin position="218"/>
        <end position="236"/>
    </location>
</feature>
<feature type="domain" description="Acyltransferase 3" evidence="2">
    <location>
        <begin position="24"/>
        <end position="356"/>
    </location>
</feature>
<keyword evidence="1" id="KW-0812">Transmembrane</keyword>
<keyword evidence="4" id="KW-0378">Hydrolase</keyword>
<keyword evidence="4" id="KW-0808">Transferase</keyword>
<feature type="transmembrane region" description="Helical" evidence="1">
    <location>
        <begin position="304"/>
        <end position="323"/>
    </location>
</feature>
<dbReference type="Pfam" id="PF01757">
    <property type="entry name" value="Acyl_transf_3"/>
    <property type="match status" value="1"/>
</dbReference>
<feature type="transmembrane region" description="Helical" evidence="1">
    <location>
        <begin position="376"/>
        <end position="399"/>
    </location>
</feature>
<dbReference type="GO" id="GO:0016787">
    <property type="term" value="F:hydrolase activity"/>
    <property type="evidence" value="ECO:0007669"/>
    <property type="project" value="UniProtKB-KW"/>
</dbReference>
<gene>
    <name evidence="4" type="ORF">SAMN04489719_0883</name>
</gene>
<dbReference type="PANTHER" id="PTHR23028:SF53">
    <property type="entry name" value="ACYL_TRANSF_3 DOMAIN-CONTAINING PROTEIN"/>
    <property type="match status" value="1"/>
</dbReference>
<dbReference type="Pfam" id="PF19040">
    <property type="entry name" value="SGNH"/>
    <property type="match status" value="1"/>
</dbReference>
<evidence type="ECO:0000259" key="3">
    <source>
        <dbReference type="Pfam" id="PF19040"/>
    </source>
</evidence>
<evidence type="ECO:0000313" key="5">
    <source>
        <dbReference type="Proteomes" id="UP000199649"/>
    </source>
</evidence>
<dbReference type="PANTHER" id="PTHR23028">
    <property type="entry name" value="ACETYLTRANSFERASE"/>
    <property type="match status" value="1"/>
</dbReference>
<dbReference type="RefSeq" id="WP_172801980.1">
    <property type="nucleotide sequence ID" value="NZ_LT629734.1"/>
</dbReference>
<evidence type="ECO:0000259" key="2">
    <source>
        <dbReference type="Pfam" id="PF01757"/>
    </source>
</evidence>
<feature type="transmembrane region" description="Helical" evidence="1">
    <location>
        <begin position="343"/>
        <end position="364"/>
    </location>
</feature>
<keyword evidence="5" id="KW-1185">Reference proteome</keyword>
<protein>
    <submittedName>
        <fullName evidence="4">Peptidoglycan/LPS O-acetylase OafA/YrhL, contains acyltransferase and SGNH-hydrolase domains</fullName>
    </submittedName>
</protein>
<feature type="transmembrane region" description="Helical" evidence="1">
    <location>
        <begin position="184"/>
        <end position="203"/>
    </location>
</feature>
<keyword evidence="1" id="KW-0472">Membrane</keyword>
<keyword evidence="1" id="KW-1133">Transmembrane helix</keyword>
<dbReference type="InterPro" id="IPR050879">
    <property type="entry name" value="Acyltransferase_3"/>
</dbReference>
<dbReference type="GO" id="GO:0009103">
    <property type="term" value="P:lipopolysaccharide biosynthetic process"/>
    <property type="evidence" value="ECO:0007669"/>
    <property type="project" value="TreeGrafter"/>
</dbReference>
<feature type="transmembrane region" description="Helical" evidence="1">
    <location>
        <begin position="50"/>
        <end position="68"/>
    </location>
</feature>
<organism evidence="4 5">
    <name type="scientific">Agrococcus carbonis</name>
    <dbReference type="NCBI Taxonomy" id="684552"/>
    <lineage>
        <taxon>Bacteria</taxon>
        <taxon>Bacillati</taxon>
        <taxon>Actinomycetota</taxon>
        <taxon>Actinomycetes</taxon>
        <taxon>Micrococcales</taxon>
        <taxon>Microbacteriaceae</taxon>
        <taxon>Agrococcus</taxon>
    </lineage>
</organism>
<dbReference type="InterPro" id="IPR043968">
    <property type="entry name" value="SGNH"/>
</dbReference>
<dbReference type="EMBL" id="LT629734">
    <property type="protein sequence ID" value="SDR82396.1"/>
    <property type="molecule type" value="Genomic_DNA"/>
</dbReference>